<dbReference type="Gene3D" id="3.40.50.1000">
    <property type="entry name" value="HAD superfamily/HAD-like"/>
    <property type="match status" value="1"/>
</dbReference>
<reference evidence="3 4" key="1">
    <citation type="journal article" date="2019" name="Int. J. Syst. Evol. Microbiol.">
        <title>Limnobaculum parvum gen. nov., sp. nov., isolated from a freshwater lake.</title>
        <authorList>
            <person name="Baek C."/>
            <person name="Shin S.K."/>
            <person name="Yi H."/>
        </authorList>
    </citation>
    <scope>NUCLEOTIDE SEQUENCE [LARGE SCALE GENOMIC DNA]</scope>
    <source>
        <strain evidence="3 4">HYN0051</strain>
    </source>
</reference>
<proteinExistence type="predicted"/>
<dbReference type="GO" id="GO:0000287">
    <property type="term" value="F:magnesium ion binding"/>
    <property type="evidence" value="ECO:0007669"/>
    <property type="project" value="TreeGrafter"/>
</dbReference>
<dbReference type="PANTHER" id="PTHR10000:SF8">
    <property type="entry name" value="HAD SUPERFAMILY HYDROLASE-LIKE, TYPE 3"/>
    <property type="match status" value="1"/>
</dbReference>
<dbReference type="InterPro" id="IPR006379">
    <property type="entry name" value="HAD-SF_hydro_IIB"/>
</dbReference>
<evidence type="ECO:0000313" key="4">
    <source>
        <dbReference type="Proteomes" id="UP000244908"/>
    </source>
</evidence>
<keyword evidence="4" id="KW-1185">Reference proteome</keyword>
<name>A0A2Y9TV39_9GAMM</name>
<dbReference type="NCBIfam" id="NF007806">
    <property type="entry name" value="PRK10513.1"/>
    <property type="match status" value="1"/>
</dbReference>
<gene>
    <name evidence="3" type="ORF">HYN51_01355</name>
</gene>
<dbReference type="KEGG" id="lpv:HYN51_01355"/>
<dbReference type="SFLD" id="SFLDG01144">
    <property type="entry name" value="C2.B.4:_PGP_Like"/>
    <property type="match status" value="1"/>
</dbReference>
<dbReference type="OrthoDB" id="9781413at2"/>
<dbReference type="CDD" id="cd07516">
    <property type="entry name" value="HAD_Pase"/>
    <property type="match status" value="1"/>
</dbReference>
<dbReference type="SFLD" id="SFLDS00003">
    <property type="entry name" value="Haloacid_Dehalogenase"/>
    <property type="match status" value="1"/>
</dbReference>
<dbReference type="AlphaFoldDB" id="A0A2Y9TV39"/>
<dbReference type="SUPFAM" id="SSF56784">
    <property type="entry name" value="HAD-like"/>
    <property type="match status" value="1"/>
</dbReference>
<keyword evidence="2" id="KW-0378">Hydrolase</keyword>
<dbReference type="Pfam" id="PF08282">
    <property type="entry name" value="Hydrolase_3"/>
    <property type="match status" value="1"/>
</dbReference>
<organism evidence="3 4">
    <name type="scientific">Limnobaculum parvum</name>
    <dbReference type="NCBI Taxonomy" id="2172103"/>
    <lineage>
        <taxon>Bacteria</taxon>
        <taxon>Pseudomonadati</taxon>
        <taxon>Pseudomonadota</taxon>
        <taxon>Gammaproteobacteria</taxon>
        <taxon>Enterobacterales</taxon>
        <taxon>Budviciaceae</taxon>
        <taxon>Limnobaculum</taxon>
    </lineage>
</organism>
<dbReference type="InterPro" id="IPR036412">
    <property type="entry name" value="HAD-like_sf"/>
</dbReference>
<dbReference type="NCBIfam" id="TIGR01484">
    <property type="entry name" value="HAD-SF-IIB"/>
    <property type="match status" value="1"/>
</dbReference>
<dbReference type="InterPro" id="IPR023214">
    <property type="entry name" value="HAD_sf"/>
</dbReference>
<dbReference type="InterPro" id="IPR000150">
    <property type="entry name" value="Cof"/>
</dbReference>
<dbReference type="SFLD" id="SFLDG01140">
    <property type="entry name" value="C2.B:_Phosphomannomutase_and_P"/>
    <property type="match status" value="1"/>
</dbReference>
<dbReference type="PANTHER" id="PTHR10000">
    <property type="entry name" value="PHOSPHOSERINE PHOSPHATASE"/>
    <property type="match status" value="1"/>
</dbReference>
<dbReference type="Proteomes" id="UP000244908">
    <property type="component" value="Chromosome"/>
</dbReference>
<dbReference type="NCBIfam" id="TIGR00099">
    <property type="entry name" value="Cof-subfamily"/>
    <property type="match status" value="1"/>
</dbReference>
<evidence type="ECO:0000256" key="1">
    <source>
        <dbReference type="ARBA" id="ARBA00022723"/>
    </source>
</evidence>
<evidence type="ECO:0000256" key="2">
    <source>
        <dbReference type="ARBA" id="ARBA00022801"/>
    </source>
</evidence>
<dbReference type="GO" id="GO:0005829">
    <property type="term" value="C:cytosol"/>
    <property type="evidence" value="ECO:0007669"/>
    <property type="project" value="TreeGrafter"/>
</dbReference>
<accession>A0A2Y9TV39</accession>
<sequence>MTVKLIAIDLDDTLLQDDKTISPTVKLAVSQAQSQGVHVVLASGRPYSGMQGYLKELGLDKSGCYCISYNGGLIQHAGSGEIIKQTLLTIEDYHRVSALSLLLKIHFHALTYDALYTPNRDISTYTVREAFLSHIPLIYCPIDEMKPDLTFPKMMFIDEPTILDAAITNIPASYHADYTLVKSSPFFLEVLHKDVDKGAAVKFLSQRLGIQQSEVMCIGDHHNDLPMIQYAGIGVAMGNASDEIKQHAQFITHTNQQDGVAFAIQKFLA</sequence>
<dbReference type="GO" id="GO:0016791">
    <property type="term" value="F:phosphatase activity"/>
    <property type="evidence" value="ECO:0007669"/>
    <property type="project" value="UniProtKB-ARBA"/>
</dbReference>
<protein>
    <submittedName>
        <fullName evidence="3">Sugar-phosphatase</fullName>
    </submittedName>
</protein>
<dbReference type="EMBL" id="CP029185">
    <property type="protein sequence ID" value="AWH87324.1"/>
    <property type="molecule type" value="Genomic_DNA"/>
</dbReference>
<keyword evidence="1" id="KW-0479">Metal-binding</keyword>
<dbReference type="RefSeq" id="WP_108899413.1">
    <property type="nucleotide sequence ID" value="NZ_CP029185.2"/>
</dbReference>
<dbReference type="Gene3D" id="3.30.1240.10">
    <property type="match status" value="1"/>
</dbReference>
<evidence type="ECO:0000313" key="3">
    <source>
        <dbReference type="EMBL" id="AWH87324.1"/>
    </source>
</evidence>